<protein>
    <submittedName>
        <fullName evidence="1">Uncharacterized protein</fullName>
    </submittedName>
</protein>
<evidence type="ECO:0000313" key="1">
    <source>
        <dbReference type="EMBL" id="GMH09905.1"/>
    </source>
</evidence>
<sequence>MGTSNFDMMRKAAVKGLKMDANGNLKRLQPATEDIRQIPFTFTYARMQGSSASLIAYAQFLNNAGAAAPPPLASTSSSPNFEFGF</sequence>
<accession>A0AAD3SEL9</accession>
<dbReference type="AlphaFoldDB" id="A0AAD3SEL9"/>
<dbReference type="Proteomes" id="UP001279734">
    <property type="component" value="Unassembled WGS sequence"/>
</dbReference>
<gene>
    <name evidence="1" type="ORF">Nepgr_011746</name>
</gene>
<keyword evidence="2" id="KW-1185">Reference proteome</keyword>
<dbReference type="EMBL" id="BSYO01000009">
    <property type="protein sequence ID" value="GMH09905.1"/>
    <property type="molecule type" value="Genomic_DNA"/>
</dbReference>
<proteinExistence type="predicted"/>
<organism evidence="1 2">
    <name type="scientific">Nepenthes gracilis</name>
    <name type="common">Slender pitcher plant</name>
    <dbReference type="NCBI Taxonomy" id="150966"/>
    <lineage>
        <taxon>Eukaryota</taxon>
        <taxon>Viridiplantae</taxon>
        <taxon>Streptophyta</taxon>
        <taxon>Embryophyta</taxon>
        <taxon>Tracheophyta</taxon>
        <taxon>Spermatophyta</taxon>
        <taxon>Magnoliopsida</taxon>
        <taxon>eudicotyledons</taxon>
        <taxon>Gunneridae</taxon>
        <taxon>Pentapetalae</taxon>
        <taxon>Caryophyllales</taxon>
        <taxon>Nepenthaceae</taxon>
        <taxon>Nepenthes</taxon>
    </lineage>
</organism>
<reference evidence="1" key="1">
    <citation type="submission" date="2023-05" db="EMBL/GenBank/DDBJ databases">
        <title>Nepenthes gracilis genome sequencing.</title>
        <authorList>
            <person name="Fukushima K."/>
        </authorList>
    </citation>
    <scope>NUCLEOTIDE SEQUENCE</scope>
    <source>
        <strain evidence="1">SING2019-196</strain>
    </source>
</reference>
<comment type="caution">
    <text evidence="1">The sequence shown here is derived from an EMBL/GenBank/DDBJ whole genome shotgun (WGS) entry which is preliminary data.</text>
</comment>
<name>A0AAD3SEL9_NEPGR</name>
<evidence type="ECO:0000313" key="2">
    <source>
        <dbReference type="Proteomes" id="UP001279734"/>
    </source>
</evidence>